<dbReference type="PANTHER" id="PTHR19847:SF7">
    <property type="entry name" value="DDB1- AND CUL4-ASSOCIATED FACTOR 11"/>
    <property type="match status" value="1"/>
</dbReference>
<evidence type="ECO:0008006" key="7">
    <source>
        <dbReference type="Google" id="ProtNLM"/>
    </source>
</evidence>
<gene>
    <name evidence="5" type="ORF">Q9L58_000047</name>
</gene>
<dbReference type="InterPro" id="IPR036322">
    <property type="entry name" value="WD40_repeat_dom_sf"/>
</dbReference>
<evidence type="ECO:0000256" key="1">
    <source>
        <dbReference type="ARBA" id="ARBA00022574"/>
    </source>
</evidence>
<dbReference type="EMBL" id="JBBBZM010000001">
    <property type="protein sequence ID" value="KAL0640742.1"/>
    <property type="molecule type" value="Genomic_DNA"/>
</dbReference>
<evidence type="ECO:0000256" key="2">
    <source>
        <dbReference type="ARBA" id="ARBA00022737"/>
    </source>
</evidence>
<dbReference type="SUPFAM" id="SSF50978">
    <property type="entry name" value="WD40 repeat-like"/>
    <property type="match status" value="1"/>
</dbReference>
<sequence>MSSSNAVHLHGRNPEGNEMDYESSNSHEDSGEEALELEEDEDDSDDEDIEEDESEGVTDTRIAAQIARLLQGRVRFRDTIFRLSNGNGGFIELGGPPRRRQRLPTQDADPIPSLAGQELMRSGDFGANELQSYGAGGASKKTSGQTLSRRLLEREIGSYTGERARILNQLMAQSMLPSSKADFIIHYDARSYSGQFSEDGNFFYSCSQDFRVRMYDTSNPYEWKYYKTVDYIGGRWTITDACLSPDNRYLAYSSITSRVFLANTSPGDGEMIPLEFSHGVGHGRNRSAMDSRYGIWSIRFSGDGREIVAGASDNCLYVFDIETRTPLLRLQGHTEDVNAVCYGDTNSPHILYSGSDDTTIKVWDRRSMADGREVGVFTGHTEGLTYVDSKGDGRYVLSNSKDQTMKLWDIRKMMDPNRFDSLPEKNYTTGFDYREETYDGSPTKHPQDCSLVTYRGHSVHRTLIRCHFSPPTSTGSRYLYTGSADGEVKIYNLDATVAGTIDVNVATMDSRPIERNSNSRWSNADWGDNTKAWKTCVRDVSWHPSAPVLATTSWNGYGLTTGTVSLHSWNGRGRGKSLGAANGKVNARKYNAEMKSELYDSDPEEWENEDEED</sequence>
<dbReference type="InterPro" id="IPR001680">
    <property type="entry name" value="WD40_rpt"/>
</dbReference>
<feature type="compositionally biased region" description="Acidic residues" evidence="4">
    <location>
        <begin position="30"/>
        <end position="56"/>
    </location>
</feature>
<protein>
    <recommendedName>
        <fullName evidence="7">WD40 repeat-like protein</fullName>
    </recommendedName>
</protein>
<feature type="region of interest" description="Disordered" evidence="4">
    <location>
        <begin position="593"/>
        <end position="613"/>
    </location>
</feature>
<feature type="region of interest" description="Disordered" evidence="4">
    <location>
        <begin position="1"/>
        <end position="60"/>
    </location>
</feature>
<dbReference type="Gene3D" id="2.130.10.10">
    <property type="entry name" value="YVTN repeat-like/Quinoprotein amine dehydrogenase"/>
    <property type="match status" value="2"/>
</dbReference>
<evidence type="ECO:0000313" key="5">
    <source>
        <dbReference type="EMBL" id="KAL0640742.1"/>
    </source>
</evidence>
<dbReference type="Pfam" id="PF00400">
    <property type="entry name" value="WD40"/>
    <property type="match status" value="5"/>
</dbReference>
<organism evidence="5 6">
    <name type="scientific">Discina gigas</name>
    <dbReference type="NCBI Taxonomy" id="1032678"/>
    <lineage>
        <taxon>Eukaryota</taxon>
        <taxon>Fungi</taxon>
        <taxon>Dikarya</taxon>
        <taxon>Ascomycota</taxon>
        <taxon>Pezizomycotina</taxon>
        <taxon>Pezizomycetes</taxon>
        <taxon>Pezizales</taxon>
        <taxon>Discinaceae</taxon>
        <taxon>Discina</taxon>
    </lineage>
</organism>
<dbReference type="InterPro" id="IPR020472">
    <property type="entry name" value="WD40_PAC1"/>
</dbReference>
<reference evidence="5 6" key="1">
    <citation type="submission" date="2024-02" db="EMBL/GenBank/DDBJ databases">
        <title>Discinaceae phylogenomics.</title>
        <authorList>
            <person name="Dirks A.C."/>
            <person name="James T.Y."/>
        </authorList>
    </citation>
    <scope>NUCLEOTIDE SEQUENCE [LARGE SCALE GENOMIC DNA]</scope>
    <source>
        <strain evidence="5 6">ACD0624</strain>
    </source>
</reference>
<name>A0ABR3GXR7_9PEZI</name>
<evidence type="ECO:0000313" key="6">
    <source>
        <dbReference type="Proteomes" id="UP001447188"/>
    </source>
</evidence>
<keyword evidence="6" id="KW-1185">Reference proteome</keyword>
<feature type="repeat" description="WD" evidence="3">
    <location>
        <begin position="377"/>
        <end position="411"/>
    </location>
</feature>
<evidence type="ECO:0000256" key="4">
    <source>
        <dbReference type="SAM" id="MobiDB-lite"/>
    </source>
</evidence>
<dbReference type="PRINTS" id="PR00320">
    <property type="entry name" value="GPROTEINBRPT"/>
</dbReference>
<dbReference type="InterPro" id="IPR015943">
    <property type="entry name" value="WD40/YVTN_repeat-like_dom_sf"/>
</dbReference>
<accession>A0ABR3GXR7</accession>
<dbReference type="Proteomes" id="UP001447188">
    <property type="component" value="Unassembled WGS sequence"/>
</dbReference>
<proteinExistence type="predicted"/>
<keyword evidence="2" id="KW-0677">Repeat</keyword>
<evidence type="ECO:0000256" key="3">
    <source>
        <dbReference type="PROSITE-ProRule" id="PRU00221"/>
    </source>
</evidence>
<comment type="caution">
    <text evidence="5">The sequence shown here is derived from an EMBL/GenBank/DDBJ whole genome shotgun (WGS) entry which is preliminary data.</text>
</comment>
<keyword evidence="1 3" id="KW-0853">WD repeat</keyword>
<dbReference type="PROSITE" id="PS50082">
    <property type="entry name" value="WD_REPEATS_2"/>
    <property type="match status" value="2"/>
</dbReference>
<feature type="repeat" description="WD" evidence="3">
    <location>
        <begin position="330"/>
        <end position="364"/>
    </location>
</feature>
<feature type="compositionally biased region" description="Acidic residues" evidence="4">
    <location>
        <begin position="599"/>
        <end position="613"/>
    </location>
</feature>
<dbReference type="PROSITE" id="PS50294">
    <property type="entry name" value="WD_REPEATS_REGION"/>
    <property type="match status" value="2"/>
</dbReference>
<dbReference type="InterPro" id="IPR051859">
    <property type="entry name" value="DCAF"/>
</dbReference>
<dbReference type="SMART" id="SM00320">
    <property type="entry name" value="WD40"/>
    <property type="match status" value="6"/>
</dbReference>
<dbReference type="PANTHER" id="PTHR19847">
    <property type="entry name" value="DDB1- AND CUL4-ASSOCIATED FACTOR 11"/>
    <property type="match status" value="1"/>
</dbReference>